<dbReference type="KEGG" id="dsc:ABOD76_03410"/>
<protein>
    <submittedName>
        <fullName evidence="3">Cation transporter dimerization domain-containing protein</fullName>
    </submittedName>
</protein>
<evidence type="ECO:0000256" key="1">
    <source>
        <dbReference type="ARBA" id="ARBA00022448"/>
    </source>
</evidence>
<reference evidence="3" key="1">
    <citation type="submission" date="2024-06" db="EMBL/GenBank/DDBJ databases">
        <title>Draft Genome Sequence of Deinococcus sonorensis Type Strain KR-87, a Biofilm Producing Representative of the Genus Deinococcus.</title>
        <authorList>
            <person name="Boren L.S."/>
            <person name="Grosso R.A."/>
            <person name="Hugenberg-Cox A.N."/>
            <person name="Hill J.T.E."/>
            <person name="Albert C.M."/>
            <person name="Tuohy J.M."/>
        </authorList>
    </citation>
    <scope>NUCLEOTIDE SEQUENCE</scope>
    <source>
        <strain evidence="3">KR-87</strain>
        <plasmid evidence="3">pDson03</plasmid>
    </source>
</reference>
<keyword evidence="3" id="KW-0614">Plasmid</keyword>
<dbReference type="SUPFAM" id="SSF160240">
    <property type="entry name" value="Cation efflux protein cytoplasmic domain-like"/>
    <property type="match status" value="1"/>
</dbReference>
<sequence length="115" mass="12792">MYALPAALDILSVGYRLVRGSLKRRLDEAAPLEVQQRISRYAHGALGAHDVRTRRAGQVTFIECHLVVPGEMPVEVTHRICEALKDSLRRVFQGSLVTIHVEPESKANPQGIVVR</sequence>
<dbReference type="GO" id="GO:0006882">
    <property type="term" value="P:intracellular zinc ion homeostasis"/>
    <property type="evidence" value="ECO:0007669"/>
    <property type="project" value="TreeGrafter"/>
</dbReference>
<organism evidence="3">
    <name type="scientific">Deinococcus sonorensis KR-87</name>
    <dbReference type="NCBI Taxonomy" id="694439"/>
    <lineage>
        <taxon>Bacteria</taxon>
        <taxon>Thermotogati</taxon>
        <taxon>Deinococcota</taxon>
        <taxon>Deinococci</taxon>
        <taxon>Deinococcales</taxon>
        <taxon>Deinococcaceae</taxon>
        <taxon>Deinococcus</taxon>
    </lineage>
</organism>
<dbReference type="GO" id="GO:0005886">
    <property type="term" value="C:plasma membrane"/>
    <property type="evidence" value="ECO:0007669"/>
    <property type="project" value="TreeGrafter"/>
</dbReference>
<dbReference type="InterPro" id="IPR050291">
    <property type="entry name" value="CDF_Transporter"/>
</dbReference>
<dbReference type="PANTHER" id="PTHR43840">
    <property type="entry name" value="MITOCHONDRIAL METAL TRANSPORTER 1-RELATED"/>
    <property type="match status" value="1"/>
</dbReference>
<dbReference type="RefSeq" id="WP_350242319.1">
    <property type="nucleotide sequence ID" value="NZ_CP158298.1"/>
</dbReference>
<dbReference type="GO" id="GO:0015086">
    <property type="term" value="F:cadmium ion transmembrane transporter activity"/>
    <property type="evidence" value="ECO:0007669"/>
    <property type="project" value="TreeGrafter"/>
</dbReference>
<dbReference type="AlphaFoldDB" id="A0AAU7U7K6"/>
<dbReference type="GO" id="GO:0015341">
    <property type="term" value="F:zinc efflux antiporter activity"/>
    <property type="evidence" value="ECO:0007669"/>
    <property type="project" value="TreeGrafter"/>
</dbReference>
<dbReference type="EMBL" id="CP158298">
    <property type="protein sequence ID" value="XBV84283.1"/>
    <property type="molecule type" value="Genomic_DNA"/>
</dbReference>
<dbReference type="Pfam" id="PF16916">
    <property type="entry name" value="ZT_dimer"/>
    <property type="match status" value="1"/>
</dbReference>
<evidence type="ECO:0000313" key="3">
    <source>
        <dbReference type="EMBL" id="XBV84283.1"/>
    </source>
</evidence>
<evidence type="ECO:0000259" key="2">
    <source>
        <dbReference type="Pfam" id="PF16916"/>
    </source>
</evidence>
<geneLocation type="plasmid" evidence="3">
    <name>pDson03</name>
</geneLocation>
<dbReference type="PANTHER" id="PTHR43840:SF15">
    <property type="entry name" value="MITOCHONDRIAL METAL TRANSPORTER 1-RELATED"/>
    <property type="match status" value="1"/>
</dbReference>
<dbReference type="InterPro" id="IPR036837">
    <property type="entry name" value="Cation_efflux_CTD_sf"/>
</dbReference>
<proteinExistence type="predicted"/>
<dbReference type="Gene3D" id="3.30.70.1350">
    <property type="entry name" value="Cation efflux protein, cytoplasmic domain"/>
    <property type="match status" value="1"/>
</dbReference>
<name>A0AAU7U7K6_9DEIO</name>
<accession>A0AAU7U7K6</accession>
<dbReference type="InterPro" id="IPR027470">
    <property type="entry name" value="Cation_efflux_CTD"/>
</dbReference>
<feature type="domain" description="Cation efflux protein cytoplasmic" evidence="2">
    <location>
        <begin position="33"/>
        <end position="104"/>
    </location>
</feature>
<gene>
    <name evidence="3" type="ORF">ABOD76_03410</name>
</gene>
<dbReference type="GO" id="GO:0015093">
    <property type="term" value="F:ferrous iron transmembrane transporter activity"/>
    <property type="evidence" value="ECO:0007669"/>
    <property type="project" value="TreeGrafter"/>
</dbReference>
<keyword evidence="1" id="KW-0813">Transport</keyword>